<sequence length="86" mass="9769">MTVDQIKQKTQAVVLEMLPGVSSEELSDDRDIFSLGLDSVNAMNLIFGLQDAFEIQFATSEISFENFRTVSGIVELIKRKQEELQW</sequence>
<name>A0A6B3NCE8_9CYAN</name>
<dbReference type="PROSITE" id="PS00012">
    <property type="entry name" value="PHOSPHOPANTETHEINE"/>
    <property type="match status" value="1"/>
</dbReference>
<dbReference type="PROSITE" id="PS50075">
    <property type="entry name" value="CARRIER"/>
    <property type="match status" value="1"/>
</dbReference>
<evidence type="ECO:0000313" key="4">
    <source>
        <dbReference type="EMBL" id="NER29337.1"/>
    </source>
</evidence>
<evidence type="ECO:0000259" key="3">
    <source>
        <dbReference type="PROSITE" id="PS50075"/>
    </source>
</evidence>
<feature type="domain" description="Carrier" evidence="3">
    <location>
        <begin position="1"/>
        <end position="81"/>
    </location>
</feature>
<proteinExistence type="predicted"/>
<reference evidence="4" key="1">
    <citation type="submission" date="2019-11" db="EMBL/GenBank/DDBJ databases">
        <title>Genomic insights into an expanded diversity of filamentous marine cyanobacteria reveals the extraordinary biosynthetic potential of Moorea and Okeania.</title>
        <authorList>
            <person name="Ferreira Leao T."/>
            <person name="Wang M."/>
            <person name="Moss N."/>
            <person name="Da Silva R."/>
            <person name="Sanders J."/>
            <person name="Nurk S."/>
            <person name="Gurevich A."/>
            <person name="Humphrey G."/>
            <person name="Reher R."/>
            <person name="Zhu Q."/>
            <person name="Belda-Ferre P."/>
            <person name="Glukhov E."/>
            <person name="Rex R."/>
            <person name="Dorrestein P.C."/>
            <person name="Knight R."/>
            <person name="Pevzner P."/>
            <person name="Gerwick W.H."/>
            <person name="Gerwick L."/>
        </authorList>
    </citation>
    <scope>NUCLEOTIDE SEQUENCE</scope>
    <source>
        <strain evidence="4">SIO1C4</strain>
    </source>
</reference>
<keyword evidence="1" id="KW-0596">Phosphopantetheine</keyword>
<dbReference type="InterPro" id="IPR036736">
    <property type="entry name" value="ACP-like_sf"/>
</dbReference>
<accession>A0A6B3NCE8</accession>
<keyword evidence="2" id="KW-0597">Phosphoprotein</keyword>
<organism evidence="4">
    <name type="scientific">Symploca sp. SIO1C4</name>
    <dbReference type="NCBI Taxonomy" id="2607765"/>
    <lineage>
        <taxon>Bacteria</taxon>
        <taxon>Bacillati</taxon>
        <taxon>Cyanobacteriota</taxon>
        <taxon>Cyanophyceae</taxon>
        <taxon>Coleofasciculales</taxon>
        <taxon>Coleofasciculaceae</taxon>
        <taxon>Symploca</taxon>
    </lineage>
</organism>
<gene>
    <name evidence="4" type="ORF">F6J89_17355</name>
</gene>
<dbReference type="InterPro" id="IPR009081">
    <property type="entry name" value="PP-bd_ACP"/>
</dbReference>
<evidence type="ECO:0000256" key="1">
    <source>
        <dbReference type="ARBA" id="ARBA00022450"/>
    </source>
</evidence>
<dbReference type="InterPro" id="IPR006162">
    <property type="entry name" value="Ppantetheine_attach_site"/>
</dbReference>
<evidence type="ECO:0000256" key="2">
    <source>
        <dbReference type="ARBA" id="ARBA00022553"/>
    </source>
</evidence>
<comment type="caution">
    <text evidence="4">The sequence shown here is derived from an EMBL/GenBank/DDBJ whole genome shotgun (WGS) entry which is preliminary data.</text>
</comment>
<dbReference type="EMBL" id="JAAHFQ010000351">
    <property type="protein sequence ID" value="NER29337.1"/>
    <property type="molecule type" value="Genomic_DNA"/>
</dbReference>
<dbReference type="Pfam" id="PF00550">
    <property type="entry name" value="PP-binding"/>
    <property type="match status" value="1"/>
</dbReference>
<dbReference type="Gene3D" id="1.10.1200.10">
    <property type="entry name" value="ACP-like"/>
    <property type="match status" value="1"/>
</dbReference>
<protein>
    <submittedName>
        <fullName evidence="4">Acyl carrier protein</fullName>
    </submittedName>
</protein>
<dbReference type="SUPFAM" id="SSF47336">
    <property type="entry name" value="ACP-like"/>
    <property type="match status" value="1"/>
</dbReference>
<dbReference type="AlphaFoldDB" id="A0A6B3NCE8"/>